<organism evidence="1">
    <name type="scientific">Cupriavidus taiwanensis</name>
    <dbReference type="NCBI Taxonomy" id="164546"/>
    <lineage>
        <taxon>Bacteria</taxon>
        <taxon>Pseudomonadati</taxon>
        <taxon>Pseudomonadota</taxon>
        <taxon>Betaproteobacteria</taxon>
        <taxon>Burkholderiales</taxon>
        <taxon>Burkholderiaceae</taxon>
        <taxon>Cupriavidus</taxon>
    </lineage>
</organism>
<reference evidence="1" key="1">
    <citation type="submission" date="2018-01" db="EMBL/GenBank/DDBJ databases">
        <authorList>
            <person name="Clerissi C."/>
        </authorList>
    </citation>
    <scope>NUCLEOTIDE SEQUENCE</scope>
    <source>
        <strain evidence="1">Cupriavidus taiwanensis STM 3521</strain>
    </source>
</reference>
<name>A0A375CFW8_9BURK</name>
<gene>
    <name evidence="1" type="ORF">CBM2589_A90482</name>
</gene>
<evidence type="ECO:0000313" key="1">
    <source>
        <dbReference type="EMBL" id="SOY69012.1"/>
    </source>
</evidence>
<dbReference type="Proteomes" id="UP000256297">
    <property type="component" value="Chromosome CBM2589_a"/>
</dbReference>
<dbReference type="EMBL" id="OFSP01000039">
    <property type="protein sequence ID" value="SOY69012.1"/>
    <property type="molecule type" value="Genomic_DNA"/>
</dbReference>
<accession>A0A375CFW8</accession>
<dbReference type="AlphaFoldDB" id="A0A375CFW8"/>
<sequence length="142" mass="15476">MENSGAARLIVSTRQARYASPTSTYATTSHLMDRPGCSVFMRSLCAVVIFLWSPRRTLSMQGRREQETGRARSAPPSGYSIEGFGAFCKSCGTRAVAYPCSVAAACADLKNANLRVQCAHGLRACKARRAQANTTRPLWRLV</sequence>
<proteinExistence type="predicted"/>
<protein>
    <submittedName>
        <fullName evidence="1">Uncharacterized protein</fullName>
    </submittedName>
</protein>
<comment type="caution">
    <text evidence="1">The sequence shown here is derived from an EMBL/GenBank/DDBJ whole genome shotgun (WGS) entry which is preliminary data.</text>
</comment>